<gene>
    <name evidence="8" type="ORF">H8R10_05200</name>
</gene>
<dbReference type="EMBL" id="JACRUO010000001">
    <property type="protein sequence ID" value="MBD3689622.1"/>
    <property type="molecule type" value="Genomic_DNA"/>
</dbReference>
<comment type="similarity">
    <text evidence="2">Belongs to the DsbD family.</text>
</comment>
<comment type="subcellular location">
    <subcellularLocation>
        <location evidence="1">Membrane</location>
        <topology evidence="1">Multi-pass membrane protein</topology>
    </subcellularLocation>
</comment>
<evidence type="ECO:0000256" key="2">
    <source>
        <dbReference type="ARBA" id="ARBA00006143"/>
    </source>
</evidence>
<protein>
    <submittedName>
        <fullName evidence="8">Cytochrome c biogenesis protein CcdA</fullName>
    </submittedName>
</protein>
<dbReference type="AlphaFoldDB" id="A0A8I0GEZ6"/>
<keyword evidence="4 6" id="KW-1133">Transmembrane helix</keyword>
<dbReference type="PANTHER" id="PTHR31272:SF4">
    <property type="entry name" value="CYTOCHROME C-TYPE BIOGENESIS PROTEIN HI_1454-RELATED"/>
    <property type="match status" value="1"/>
</dbReference>
<keyword evidence="3 6" id="KW-0812">Transmembrane</keyword>
<comment type="caution">
    <text evidence="8">The sequence shown here is derived from an EMBL/GenBank/DDBJ whole genome shotgun (WGS) entry which is preliminary data.</text>
</comment>
<feature type="transmembrane region" description="Helical" evidence="6">
    <location>
        <begin position="6"/>
        <end position="33"/>
    </location>
</feature>
<evidence type="ECO:0000256" key="3">
    <source>
        <dbReference type="ARBA" id="ARBA00022692"/>
    </source>
</evidence>
<dbReference type="GO" id="GO:0016020">
    <property type="term" value="C:membrane"/>
    <property type="evidence" value="ECO:0007669"/>
    <property type="project" value="UniProtKB-SubCell"/>
</dbReference>
<evidence type="ECO:0000256" key="1">
    <source>
        <dbReference type="ARBA" id="ARBA00004141"/>
    </source>
</evidence>
<reference evidence="8 9" key="1">
    <citation type="submission" date="2020-08" db="EMBL/GenBank/DDBJ databases">
        <title>Winkia gen. nov., sp. nov., isolated from faeces of the Anser albifrons in China.</title>
        <authorList>
            <person name="Liu Q."/>
        </authorList>
    </citation>
    <scope>NUCLEOTIDE SEQUENCE [LARGE SCALE GENOMIC DNA]</scope>
    <source>
        <strain evidence="8 9">C62</strain>
    </source>
</reference>
<evidence type="ECO:0000313" key="8">
    <source>
        <dbReference type="EMBL" id="MBD3689622.1"/>
    </source>
</evidence>
<evidence type="ECO:0000313" key="9">
    <source>
        <dbReference type="Proteomes" id="UP000627538"/>
    </source>
</evidence>
<feature type="transmembrane region" description="Helical" evidence="6">
    <location>
        <begin position="45"/>
        <end position="68"/>
    </location>
</feature>
<feature type="transmembrane region" description="Helical" evidence="6">
    <location>
        <begin position="246"/>
        <end position="269"/>
    </location>
</feature>
<dbReference type="InterPro" id="IPR051790">
    <property type="entry name" value="Cytochrome_c-biogenesis_DsbD"/>
</dbReference>
<accession>A0A8I0GEZ6</accession>
<dbReference type="Pfam" id="PF02683">
    <property type="entry name" value="DsbD_TM"/>
    <property type="match status" value="1"/>
</dbReference>
<evidence type="ECO:0000256" key="5">
    <source>
        <dbReference type="ARBA" id="ARBA00023136"/>
    </source>
</evidence>
<keyword evidence="5 6" id="KW-0472">Membrane</keyword>
<dbReference type="RefSeq" id="WP_191071656.1">
    <property type="nucleotide sequence ID" value="NZ_CP060506.1"/>
</dbReference>
<evidence type="ECO:0000256" key="4">
    <source>
        <dbReference type="ARBA" id="ARBA00022989"/>
    </source>
</evidence>
<feature type="transmembrane region" description="Helical" evidence="6">
    <location>
        <begin position="115"/>
        <end position="144"/>
    </location>
</feature>
<feature type="transmembrane region" description="Helical" evidence="6">
    <location>
        <begin position="74"/>
        <end position="94"/>
    </location>
</feature>
<feature type="transmembrane region" description="Helical" evidence="6">
    <location>
        <begin position="150"/>
        <end position="177"/>
    </location>
</feature>
<organism evidence="8 9">
    <name type="scientific">Nanchangia anserum</name>
    <dbReference type="NCBI Taxonomy" id="2692125"/>
    <lineage>
        <taxon>Bacteria</taxon>
        <taxon>Bacillati</taxon>
        <taxon>Actinomycetota</taxon>
        <taxon>Actinomycetes</taxon>
        <taxon>Actinomycetales</taxon>
        <taxon>Actinomycetaceae</taxon>
        <taxon>Nanchangia</taxon>
    </lineage>
</organism>
<dbReference type="GO" id="GO:0017004">
    <property type="term" value="P:cytochrome complex assembly"/>
    <property type="evidence" value="ECO:0007669"/>
    <property type="project" value="InterPro"/>
</dbReference>
<dbReference type="Proteomes" id="UP000627538">
    <property type="component" value="Unassembled WGS sequence"/>
</dbReference>
<evidence type="ECO:0000259" key="7">
    <source>
        <dbReference type="Pfam" id="PF02683"/>
    </source>
</evidence>
<feature type="transmembrane region" description="Helical" evidence="6">
    <location>
        <begin position="198"/>
        <end position="226"/>
    </location>
</feature>
<proteinExistence type="inferred from homology"/>
<evidence type="ECO:0000256" key="6">
    <source>
        <dbReference type="SAM" id="Phobius"/>
    </source>
</evidence>
<dbReference type="InterPro" id="IPR003834">
    <property type="entry name" value="Cyt_c_assmbl_TM_dom"/>
</dbReference>
<dbReference type="PANTHER" id="PTHR31272">
    <property type="entry name" value="CYTOCHROME C-TYPE BIOGENESIS PROTEIN HI_1454-RELATED"/>
    <property type="match status" value="1"/>
</dbReference>
<feature type="domain" description="Cytochrome C biogenesis protein transmembrane" evidence="7">
    <location>
        <begin position="4"/>
        <end position="184"/>
    </location>
</feature>
<sequence length="283" mass="28931">MTISVLTAFVGGLLTILAPCAALLLPAFFAYAFTSRRTLLARTGVFFLGLLTALVPLGIAAGGLGGLVATHRSVITTGAGVIIIGLGIAQILALPLPRIALPWTQRTREDSASPWAVYLLGMGYGLAGAGCTGPILGTILLMSAQSSSPIVGAAMMAAYAAGMFAPVMVVALAWDALDVTGRAWLRPRPIRLLGRDTTIGNVVSGGLCLLLGLILIVTGGSFSSGILDASAQADLESRVMTTLSDVPVLTVACLAIALVAALVLVVMWLRGRDDSASSTVENS</sequence>
<keyword evidence="9" id="KW-1185">Reference proteome</keyword>
<name>A0A8I0GEZ6_9ACTO</name>